<accession>A0AA47P0C0</accession>
<protein>
    <submittedName>
        <fullName evidence="1">Uncharacterized protein</fullName>
    </submittedName>
</protein>
<dbReference type="PANTHER" id="PTHR47331">
    <property type="entry name" value="PHD-TYPE DOMAIN-CONTAINING PROTEIN"/>
    <property type="match status" value="1"/>
</dbReference>
<sequence length="306" mass="34523">MSASKGYSKVKKLLQEHYGDELQIASAYIDKALKWPQIKLDDGKPLNAYAVFLVGCRNSMEDIDYLEEMDNPTNLRTVVSKLPFKMKERWCAEAYNVKERGGRRAKFVDLVKYIDRKAKIMMDPLFGNLPDSLPTTVGKVEQKERHPFKREVRGSSFATNVFTEDKRPQGTYVMPANPGKTRITFEKPCLYCQQSHTLASCNKIKDQPHKEHVEFLKSNGLCFGCLTPGHLSKFCKRRIECQESALRHPDILHIVKGEGSVLPEKRDGAHGNKVSCAQVSVTQESCSLTGKAECVLSIVPVKIKSK</sequence>
<dbReference type="Proteomes" id="UP001174136">
    <property type="component" value="Unassembled WGS sequence"/>
</dbReference>
<evidence type="ECO:0000313" key="2">
    <source>
        <dbReference type="Proteomes" id="UP001174136"/>
    </source>
</evidence>
<dbReference type="AlphaFoldDB" id="A0AA47P0C0"/>
<evidence type="ECO:0000313" key="1">
    <source>
        <dbReference type="EMBL" id="KAK0142417.1"/>
    </source>
</evidence>
<keyword evidence="2" id="KW-1185">Reference proteome</keyword>
<comment type="caution">
    <text evidence="1">The sequence shown here is derived from an EMBL/GenBank/DDBJ whole genome shotgun (WGS) entry which is preliminary data.</text>
</comment>
<proteinExistence type="predicted"/>
<organism evidence="1 2">
    <name type="scientific">Merluccius polli</name>
    <name type="common">Benguela hake</name>
    <name type="synonym">Merluccius cadenati</name>
    <dbReference type="NCBI Taxonomy" id="89951"/>
    <lineage>
        <taxon>Eukaryota</taxon>
        <taxon>Metazoa</taxon>
        <taxon>Chordata</taxon>
        <taxon>Craniata</taxon>
        <taxon>Vertebrata</taxon>
        <taxon>Euteleostomi</taxon>
        <taxon>Actinopterygii</taxon>
        <taxon>Neopterygii</taxon>
        <taxon>Teleostei</taxon>
        <taxon>Neoteleostei</taxon>
        <taxon>Acanthomorphata</taxon>
        <taxon>Zeiogadaria</taxon>
        <taxon>Gadariae</taxon>
        <taxon>Gadiformes</taxon>
        <taxon>Gadoidei</taxon>
        <taxon>Merlucciidae</taxon>
        <taxon>Merluccius</taxon>
    </lineage>
</organism>
<reference evidence="1" key="1">
    <citation type="journal article" date="2023" name="Front. Mar. Sci.">
        <title>A new Merluccius polli reference genome to investigate the effects of global change in West African waters.</title>
        <authorList>
            <person name="Mateo J.L."/>
            <person name="Blanco-Fernandez C."/>
            <person name="Garcia-Vazquez E."/>
            <person name="Machado-Schiaffino G."/>
        </authorList>
    </citation>
    <scope>NUCLEOTIDE SEQUENCE</scope>
    <source>
        <strain evidence="1">C29</strain>
        <tissue evidence="1">Fin</tissue>
    </source>
</reference>
<gene>
    <name evidence="1" type="ORF">N1851_019861</name>
</gene>
<name>A0AA47P0C0_MERPO</name>
<dbReference type="PANTHER" id="PTHR47331:SF3">
    <property type="match status" value="1"/>
</dbReference>
<dbReference type="EMBL" id="JAOPHQ010003696">
    <property type="protein sequence ID" value="KAK0142417.1"/>
    <property type="molecule type" value="Genomic_DNA"/>
</dbReference>